<keyword evidence="2" id="KW-1185">Reference proteome</keyword>
<reference evidence="1 2" key="2">
    <citation type="journal article" date="2022" name="Mol. Ecol. Resour.">
        <title>The genomes of chicory, endive, great burdock and yacon provide insights into Asteraceae paleo-polyploidization history and plant inulin production.</title>
        <authorList>
            <person name="Fan W."/>
            <person name="Wang S."/>
            <person name="Wang H."/>
            <person name="Wang A."/>
            <person name="Jiang F."/>
            <person name="Liu H."/>
            <person name="Zhao H."/>
            <person name="Xu D."/>
            <person name="Zhang Y."/>
        </authorList>
    </citation>
    <scope>NUCLEOTIDE SEQUENCE [LARGE SCALE GENOMIC DNA]</scope>
    <source>
        <strain evidence="2">cv. Niubang</strain>
    </source>
</reference>
<organism evidence="1 2">
    <name type="scientific">Arctium lappa</name>
    <name type="common">Greater burdock</name>
    <name type="synonym">Lappa major</name>
    <dbReference type="NCBI Taxonomy" id="4217"/>
    <lineage>
        <taxon>Eukaryota</taxon>
        <taxon>Viridiplantae</taxon>
        <taxon>Streptophyta</taxon>
        <taxon>Embryophyta</taxon>
        <taxon>Tracheophyta</taxon>
        <taxon>Spermatophyta</taxon>
        <taxon>Magnoliopsida</taxon>
        <taxon>eudicotyledons</taxon>
        <taxon>Gunneridae</taxon>
        <taxon>Pentapetalae</taxon>
        <taxon>asterids</taxon>
        <taxon>campanulids</taxon>
        <taxon>Asterales</taxon>
        <taxon>Asteraceae</taxon>
        <taxon>Carduoideae</taxon>
        <taxon>Cardueae</taxon>
        <taxon>Arctiinae</taxon>
        <taxon>Arctium</taxon>
    </lineage>
</organism>
<gene>
    <name evidence="1" type="ORF">L6452_09536</name>
</gene>
<comment type="caution">
    <text evidence="1">The sequence shown here is derived from an EMBL/GenBank/DDBJ whole genome shotgun (WGS) entry which is preliminary data.</text>
</comment>
<accession>A0ACB9DKS5</accession>
<reference evidence="2" key="1">
    <citation type="journal article" date="2022" name="Mol. Ecol. Resour.">
        <title>The genomes of chicory, endive, great burdock and yacon provide insights into Asteraceae palaeo-polyploidization history and plant inulin production.</title>
        <authorList>
            <person name="Fan W."/>
            <person name="Wang S."/>
            <person name="Wang H."/>
            <person name="Wang A."/>
            <person name="Jiang F."/>
            <person name="Liu H."/>
            <person name="Zhao H."/>
            <person name="Xu D."/>
            <person name="Zhang Y."/>
        </authorList>
    </citation>
    <scope>NUCLEOTIDE SEQUENCE [LARGE SCALE GENOMIC DNA]</scope>
    <source>
        <strain evidence="2">cv. Niubang</strain>
    </source>
</reference>
<dbReference type="EMBL" id="CM042049">
    <property type="protein sequence ID" value="KAI3747091.1"/>
    <property type="molecule type" value="Genomic_DNA"/>
</dbReference>
<evidence type="ECO:0000313" key="1">
    <source>
        <dbReference type="EMBL" id="KAI3747091.1"/>
    </source>
</evidence>
<sequence length="82" mass="8502">MVLRPRVLRPVGHSTDAVVRPDISSIDAVVRPDVGSTDAVVRPGLGSIGFGSNRQKQAIIRKKSEVILAVGLVGTEGATLGS</sequence>
<evidence type="ECO:0000313" key="2">
    <source>
        <dbReference type="Proteomes" id="UP001055879"/>
    </source>
</evidence>
<dbReference type="Proteomes" id="UP001055879">
    <property type="component" value="Linkage Group LG03"/>
</dbReference>
<proteinExistence type="predicted"/>
<name>A0ACB9DKS5_ARCLA</name>
<protein>
    <submittedName>
        <fullName evidence="1">Uncharacterized protein</fullName>
    </submittedName>
</protein>